<keyword evidence="2" id="KW-1185">Reference proteome</keyword>
<accession>A0A5B7I3B7</accession>
<protein>
    <submittedName>
        <fullName evidence="1">Uncharacterized protein</fullName>
    </submittedName>
</protein>
<sequence length="58" mass="6526">MKKDESSSMLIQRNVIGSWLVFIERQKKGDPNTPDQLPEPVTPIGLFVAVMLFQSHGN</sequence>
<evidence type="ECO:0000313" key="1">
    <source>
        <dbReference type="EMBL" id="MPC79040.1"/>
    </source>
</evidence>
<reference evidence="1 2" key="1">
    <citation type="submission" date="2019-05" db="EMBL/GenBank/DDBJ databases">
        <title>Another draft genome of Portunus trituberculatus and its Hox gene families provides insights of decapod evolution.</title>
        <authorList>
            <person name="Jeong J.-H."/>
            <person name="Song I."/>
            <person name="Kim S."/>
            <person name="Choi T."/>
            <person name="Kim D."/>
            <person name="Ryu S."/>
            <person name="Kim W."/>
        </authorList>
    </citation>
    <scope>NUCLEOTIDE SEQUENCE [LARGE SCALE GENOMIC DNA]</scope>
    <source>
        <tissue evidence="1">Muscle</tissue>
    </source>
</reference>
<gene>
    <name evidence="1" type="ORF">E2C01_073551</name>
</gene>
<organism evidence="1 2">
    <name type="scientific">Portunus trituberculatus</name>
    <name type="common">Swimming crab</name>
    <name type="synonym">Neptunus trituberculatus</name>
    <dbReference type="NCBI Taxonomy" id="210409"/>
    <lineage>
        <taxon>Eukaryota</taxon>
        <taxon>Metazoa</taxon>
        <taxon>Ecdysozoa</taxon>
        <taxon>Arthropoda</taxon>
        <taxon>Crustacea</taxon>
        <taxon>Multicrustacea</taxon>
        <taxon>Malacostraca</taxon>
        <taxon>Eumalacostraca</taxon>
        <taxon>Eucarida</taxon>
        <taxon>Decapoda</taxon>
        <taxon>Pleocyemata</taxon>
        <taxon>Brachyura</taxon>
        <taxon>Eubrachyura</taxon>
        <taxon>Portunoidea</taxon>
        <taxon>Portunidae</taxon>
        <taxon>Portuninae</taxon>
        <taxon>Portunus</taxon>
    </lineage>
</organism>
<dbReference type="Proteomes" id="UP000324222">
    <property type="component" value="Unassembled WGS sequence"/>
</dbReference>
<dbReference type="AlphaFoldDB" id="A0A5B7I3B7"/>
<dbReference type="EMBL" id="VSRR010050070">
    <property type="protein sequence ID" value="MPC79040.1"/>
    <property type="molecule type" value="Genomic_DNA"/>
</dbReference>
<comment type="caution">
    <text evidence="1">The sequence shown here is derived from an EMBL/GenBank/DDBJ whole genome shotgun (WGS) entry which is preliminary data.</text>
</comment>
<evidence type="ECO:0000313" key="2">
    <source>
        <dbReference type="Proteomes" id="UP000324222"/>
    </source>
</evidence>
<name>A0A5B7I3B7_PORTR</name>
<proteinExistence type="predicted"/>